<keyword evidence="3" id="KW-1185">Reference proteome</keyword>
<dbReference type="InterPro" id="IPR050706">
    <property type="entry name" value="Cyclic-di-GMP_PDE-like"/>
</dbReference>
<accession>A0A2I2KZ15</accession>
<dbReference type="Gene3D" id="3.20.20.450">
    <property type="entry name" value="EAL domain"/>
    <property type="match status" value="1"/>
</dbReference>
<dbReference type="Pfam" id="PF00563">
    <property type="entry name" value="EAL"/>
    <property type="match status" value="1"/>
</dbReference>
<evidence type="ECO:0000313" key="2">
    <source>
        <dbReference type="EMBL" id="SNQ50890.1"/>
    </source>
</evidence>
<proteinExistence type="predicted"/>
<dbReference type="PANTHER" id="PTHR33121:SF76">
    <property type="entry name" value="SIGNALING PROTEIN"/>
    <property type="match status" value="1"/>
</dbReference>
<sequence length="408" mass="44101">MLVDLLEVLRRSLRMDLAWLGRLYDDELVLQVASGDLGRFGLSLGRRLSRDGSLYAKVLDGDLPSFLPDVRGDPRTRDLSVVRERGIGSYAATPINDSEGREYGVLGCVARKPCPALRDGDRGILRLLATFLTEFVIDLRQLWNERSAVWSHLRECLDQGAPEVVFQPVVELSSGRVVCVEGLARFTADGQEPQNMFAAAAGVGLRRELELAAVRNSLRALSDVPRGVLLSVNASPDTVVRGLLDLVLATGTPERVAVEITEHEHIGDDHDLLLATEMLRGHGTHIAVDDVGSCYSGLEQLLHLRPDVIKMDGYITRGIEADPARRAVAAGLARVAEEIGGWVVAEGIETRAEFDAVIEAGIPYGQGFLLGRPATSVRAACAGLRLPDGVAPRAQPAGHVHDGLCPRL</sequence>
<dbReference type="Gene3D" id="3.30.450.40">
    <property type="match status" value="1"/>
</dbReference>
<dbReference type="InterPro" id="IPR003018">
    <property type="entry name" value="GAF"/>
</dbReference>
<dbReference type="InterPro" id="IPR001633">
    <property type="entry name" value="EAL_dom"/>
</dbReference>
<dbReference type="PROSITE" id="PS50883">
    <property type="entry name" value="EAL"/>
    <property type="match status" value="1"/>
</dbReference>
<dbReference type="SUPFAM" id="SSF55781">
    <property type="entry name" value="GAF domain-like"/>
    <property type="match status" value="1"/>
</dbReference>
<gene>
    <name evidence="2" type="ORF">FRACA_560008</name>
</gene>
<dbReference type="SMART" id="SM00052">
    <property type="entry name" value="EAL"/>
    <property type="match status" value="1"/>
</dbReference>
<feature type="domain" description="EAL" evidence="1">
    <location>
        <begin position="146"/>
        <end position="387"/>
    </location>
</feature>
<evidence type="ECO:0000313" key="3">
    <source>
        <dbReference type="Proteomes" id="UP000234331"/>
    </source>
</evidence>
<dbReference type="GO" id="GO:0071111">
    <property type="term" value="F:cyclic-guanylate-specific phosphodiesterase activity"/>
    <property type="evidence" value="ECO:0007669"/>
    <property type="project" value="InterPro"/>
</dbReference>
<dbReference type="SUPFAM" id="SSF141868">
    <property type="entry name" value="EAL domain-like"/>
    <property type="match status" value="1"/>
</dbReference>
<dbReference type="Proteomes" id="UP000234331">
    <property type="component" value="Unassembled WGS sequence"/>
</dbReference>
<dbReference type="PANTHER" id="PTHR33121">
    <property type="entry name" value="CYCLIC DI-GMP PHOSPHODIESTERASE PDEF"/>
    <property type="match status" value="1"/>
</dbReference>
<dbReference type="EMBL" id="FZMO01000512">
    <property type="protein sequence ID" value="SNQ50890.1"/>
    <property type="molecule type" value="Genomic_DNA"/>
</dbReference>
<evidence type="ECO:0000259" key="1">
    <source>
        <dbReference type="PROSITE" id="PS50883"/>
    </source>
</evidence>
<dbReference type="InterPro" id="IPR029016">
    <property type="entry name" value="GAF-like_dom_sf"/>
</dbReference>
<dbReference type="CDD" id="cd01948">
    <property type="entry name" value="EAL"/>
    <property type="match status" value="1"/>
</dbReference>
<dbReference type="Pfam" id="PF01590">
    <property type="entry name" value="GAF"/>
    <property type="match status" value="1"/>
</dbReference>
<dbReference type="InterPro" id="IPR035919">
    <property type="entry name" value="EAL_sf"/>
</dbReference>
<protein>
    <submittedName>
        <fullName evidence="2">Diguanylate phosphodiesterase with GAF sensor(S)</fullName>
    </submittedName>
</protein>
<name>A0A2I2KZ15_9ACTN</name>
<dbReference type="AlphaFoldDB" id="A0A2I2KZ15"/>
<organism evidence="2 3">
    <name type="scientific">Frankia canadensis</name>
    <dbReference type="NCBI Taxonomy" id="1836972"/>
    <lineage>
        <taxon>Bacteria</taxon>
        <taxon>Bacillati</taxon>
        <taxon>Actinomycetota</taxon>
        <taxon>Actinomycetes</taxon>
        <taxon>Frankiales</taxon>
        <taxon>Frankiaceae</taxon>
        <taxon>Frankia</taxon>
    </lineage>
</organism>
<reference evidence="2 3" key="1">
    <citation type="submission" date="2017-06" db="EMBL/GenBank/DDBJ databases">
        <authorList>
            <person name="Kim H.J."/>
            <person name="Triplett B.A."/>
        </authorList>
    </citation>
    <scope>NUCLEOTIDE SEQUENCE [LARGE SCALE GENOMIC DNA]</scope>
    <source>
        <strain evidence="2">FRACA_ARgP5</strain>
    </source>
</reference>
<dbReference type="RefSeq" id="WP_243407990.1">
    <property type="nucleotide sequence ID" value="NZ_FZMO01000512.1"/>
</dbReference>